<evidence type="ECO:0000313" key="1">
    <source>
        <dbReference type="EMBL" id="KAG8191320.1"/>
    </source>
</evidence>
<accession>A0AAV6V3N2</accession>
<evidence type="ECO:0000313" key="2">
    <source>
        <dbReference type="Proteomes" id="UP000827092"/>
    </source>
</evidence>
<organism evidence="1 2">
    <name type="scientific">Oedothorax gibbosus</name>
    <dbReference type="NCBI Taxonomy" id="931172"/>
    <lineage>
        <taxon>Eukaryota</taxon>
        <taxon>Metazoa</taxon>
        <taxon>Ecdysozoa</taxon>
        <taxon>Arthropoda</taxon>
        <taxon>Chelicerata</taxon>
        <taxon>Arachnida</taxon>
        <taxon>Araneae</taxon>
        <taxon>Araneomorphae</taxon>
        <taxon>Entelegynae</taxon>
        <taxon>Araneoidea</taxon>
        <taxon>Linyphiidae</taxon>
        <taxon>Erigoninae</taxon>
        <taxon>Oedothorax</taxon>
    </lineage>
</organism>
<dbReference type="AlphaFoldDB" id="A0AAV6V3N2"/>
<reference evidence="1 2" key="1">
    <citation type="journal article" date="2022" name="Nat. Ecol. Evol.">
        <title>A masculinizing supergene underlies an exaggerated male reproductive morph in a spider.</title>
        <authorList>
            <person name="Hendrickx F."/>
            <person name="De Corte Z."/>
            <person name="Sonet G."/>
            <person name="Van Belleghem S.M."/>
            <person name="Kostlbacher S."/>
            <person name="Vangestel C."/>
        </authorList>
    </citation>
    <scope>NUCLEOTIDE SEQUENCE [LARGE SCALE GENOMIC DNA]</scope>
    <source>
        <strain evidence="1">W744_W776</strain>
    </source>
</reference>
<dbReference type="Proteomes" id="UP000827092">
    <property type="component" value="Unassembled WGS sequence"/>
</dbReference>
<comment type="caution">
    <text evidence="1">The sequence shown here is derived from an EMBL/GenBank/DDBJ whole genome shotgun (WGS) entry which is preliminary data.</text>
</comment>
<protein>
    <submittedName>
        <fullName evidence="1">Uncharacterized protein</fullName>
    </submittedName>
</protein>
<dbReference type="EMBL" id="JAFNEN010000161">
    <property type="protein sequence ID" value="KAG8191320.1"/>
    <property type="molecule type" value="Genomic_DNA"/>
</dbReference>
<name>A0AAV6V3N2_9ARAC</name>
<keyword evidence="2" id="KW-1185">Reference proteome</keyword>
<gene>
    <name evidence="1" type="ORF">JTE90_006070</name>
</gene>
<proteinExistence type="predicted"/>
<sequence length="81" mass="8863">MPLSNSPPSNQRLTIALSLGCISSTISVKQEQAAELERMKACLNGYLLGCSLDRPDYVSIPGIPQGAKNRRAENCYCFESR</sequence>